<dbReference type="Pfam" id="PF06067">
    <property type="entry name" value="DUF932"/>
    <property type="match status" value="1"/>
</dbReference>
<name>A0A8J3R1L7_9ACTN</name>
<evidence type="ECO:0000313" key="2">
    <source>
        <dbReference type="EMBL" id="GIH21409.1"/>
    </source>
</evidence>
<evidence type="ECO:0000313" key="3">
    <source>
        <dbReference type="Proteomes" id="UP000642748"/>
    </source>
</evidence>
<feature type="region of interest" description="Disordered" evidence="1">
    <location>
        <begin position="437"/>
        <end position="503"/>
    </location>
</feature>
<comment type="caution">
    <text evidence="2">The sequence shown here is derived from an EMBL/GenBank/DDBJ whole genome shotgun (WGS) entry which is preliminary data.</text>
</comment>
<sequence length="503" mass="56160">MPSTAQPGDVNAAFAVERADQIQAAAARQADFDTRVANGKLILLGNGRFRVNDPGSWDNGEVLIQQQNGQILPQHGLDTSRGQVALYSSVPAWHQLGNVVPGGTSDVEDVLKLGGIDFDVTRRPVEFRNNLDGPNRVLAETFVTVRQDTGAGLGVVGSKYEVLQNRDAFTFLQDLVDRHDVIWESAGAVRDGRRVFICMRLPKTVTIDTAGVADQIIPFIVALNSHDGSSLFHVVVTPWRPVCRNTERFALRDAVTRWGVRHTRNARDRIEEARRTLGLSATYFDRFAAEEEALARTDLVLAKYRRVIDDLWQPPADDASTRTKNSHRRRTDERVNLYTTNAAQLGNTAYAAERALTEYADWKQVLRPTGSLRGNNLAARATAVPEGSNDDLKSRAHRRLLTLVRREGETCERLQSPGRYGRAPALDLPTTTILANRPTQVVRKRAGAHPLRTPDQHPGGRGPAPWPMRDRGRKRRPRRPRCARTEHRRLQRRLRAGLGQRGP</sequence>
<accession>A0A8J3R1L7</accession>
<keyword evidence="3" id="KW-1185">Reference proteome</keyword>
<evidence type="ECO:0000256" key="1">
    <source>
        <dbReference type="SAM" id="MobiDB-lite"/>
    </source>
</evidence>
<feature type="compositionally biased region" description="Basic residues" evidence="1">
    <location>
        <begin position="471"/>
        <end position="495"/>
    </location>
</feature>
<dbReference type="AlphaFoldDB" id="A0A8J3R1L7"/>
<dbReference type="EMBL" id="BONZ01000130">
    <property type="protein sequence ID" value="GIH21409.1"/>
    <property type="molecule type" value="Genomic_DNA"/>
</dbReference>
<dbReference type="InterPro" id="IPR017686">
    <property type="entry name" value="Phg/plasmid-like_prot"/>
</dbReference>
<dbReference type="InterPro" id="IPR026325">
    <property type="entry name" value="DUF932"/>
</dbReference>
<dbReference type="NCBIfam" id="TIGR03299">
    <property type="entry name" value="LGT_TIGR03299"/>
    <property type="match status" value="1"/>
</dbReference>
<reference evidence="2" key="1">
    <citation type="submission" date="2021-01" db="EMBL/GenBank/DDBJ databases">
        <title>Whole genome shotgun sequence of Rugosimonospora africana NBRC 104875.</title>
        <authorList>
            <person name="Komaki H."/>
            <person name="Tamura T."/>
        </authorList>
    </citation>
    <scope>NUCLEOTIDE SEQUENCE</scope>
    <source>
        <strain evidence="2">NBRC 104875</strain>
    </source>
</reference>
<evidence type="ECO:0008006" key="4">
    <source>
        <dbReference type="Google" id="ProtNLM"/>
    </source>
</evidence>
<dbReference type="Proteomes" id="UP000642748">
    <property type="component" value="Unassembled WGS sequence"/>
</dbReference>
<organism evidence="2 3">
    <name type="scientific">Rugosimonospora africana</name>
    <dbReference type="NCBI Taxonomy" id="556532"/>
    <lineage>
        <taxon>Bacteria</taxon>
        <taxon>Bacillati</taxon>
        <taxon>Actinomycetota</taxon>
        <taxon>Actinomycetes</taxon>
        <taxon>Micromonosporales</taxon>
        <taxon>Micromonosporaceae</taxon>
        <taxon>Rugosimonospora</taxon>
    </lineage>
</organism>
<protein>
    <recommendedName>
        <fullName evidence="4">DUF932 domain-containing protein</fullName>
    </recommendedName>
</protein>
<proteinExistence type="predicted"/>
<gene>
    <name evidence="2" type="ORF">Raf01_95810</name>
</gene>